<evidence type="ECO:0000259" key="2">
    <source>
        <dbReference type="Pfam" id="PF00248"/>
    </source>
</evidence>
<dbReference type="RefSeq" id="WP_308206133.1">
    <property type="nucleotide sequence ID" value="NZ_BAAABM010000056.1"/>
</dbReference>
<dbReference type="PANTHER" id="PTHR43364">
    <property type="entry name" value="NADH-SPECIFIC METHYLGLYOXAL REDUCTASE-RELATED"/>
    <property type="match status" value="1"/>
</dbReference>
<comment type="caution">
    <text evidence="3">The sequence shown here is derived from an EMBL/GenBank/DDBJ whole genome shotgun (WGS) entry which is preliminary data.</text>
</comment>
<evidence type="ECO:0000256" key="1">
    <source>
        <dbReference type="SAM" id="MobiDB-lite"/>
    </source>
</evidence>
<sequence>MRQRTLADGTAVSALCLGAMWFGTRTDEKTAYAILDRFVETGGTLIDTADNYAFWAGAGGESETVLGRWLADRGARDQVVLSTKVGAQPTVPGTTWRESGEGLSGREPAGQAVGIRSRRSARPSASRRSAGRIVRFAAT</sequence>
<name>A0ABP3H818_9ACTN</name>
<dbReference type="InterPro" id="IPR036812">
    <property type="entry name" value="NAD(P)_OxRdtase_dom_sf"/>
</dbReference>
<accession>A0ABP3H818</accession>
<dbReference type="Pfam" id="PF00248">
    <property type="entry name" value="Aldo_ket_red"/>
    <property type="match status" value="1"/>
</dbReference>
<dbReference type="Proteomes" id="UP001501822">
    <property type="component" value="Unassembled WGS sequence"/>
</dbReference>
<dbReference type="InterPro" id="IPR050523">
    <property type="entry name" value="AKR_Detox_Biosynth"/>
</dbReference>
<proteinExistence type="predicted"/>
<reference evidence="4" key="1">
    <citation type="journal article" date="2019" name="Int. J. Syst. Evol. Microbiol.">
        <title>The Global Catalogue of Microorganisms (GCM) 10K type strain sequencing project: providing services to taxonomists for standard genome sequencing and annotation.</title>
        <authorList>
            <consortium name="The Broad Institute Genomics Platform"/>
            <consortium name="The Broad Institute Genome Sequencing Center for Infectious Disease"/>
            <person name="Wu L."/>
            <person name="Ma J."/>
        </authorList>
    </citation>
    <scope>NUCLEOTIDE SEQUENCE [LARGE SCALE GENOMIC DNA]</scope>
    <source>
        <strain evidence="4">JCM 3146</strain>
    </source>
</reference>
<feature type="domain" description="NADP-dependent oxidoreductase" evidence="2">
    <location>
        <begin position="15"/>
        <end position="92"/>
    </location>
</feature>
<feature type="region of interest" description="Disordered" evidence="1">
    <location>
        <begin position="88"/>
        <end position="130"/>
    </location>
</feature>
<keyword evidence="4" id="KW-1185">Reference proteome</keyword>
<organism evidence="3 4">
    <name type="scientific">Actinoallomurus spadix</name>
    <dbReference type="NCBI Taxonomy" id="79912"/>
    <lineage>
        <taxon>Bacteria</taxon>
        <taxon>Bacillati</taxon>
        <taxon>Actinomycetota</taxon>
        <taxon>Actinomycetes</taxon>
        <taxon>Streptosporangiales</taxon>
        <taxon>Thermomonosporaceae</taxon>
        <taxon>Actinoallomurus</taxon>
    </lineage>
</organism>
<dbReference type="PANTHER" id="PTHR43364:SF6">
    <property type="entry name" value="OXIDOREDUCTASE-RELATED"/>
    <property type="match status" value="1"/>
</dbReference>
<dbReference type="InterPro" id="IPR023210">
    <property type="entry name" value="NADP_OxRdtase_dom"/>
</dbReference>
<protein>
    <recommendedName>
        <fullName evidence="2">NADP-dependent oxidoreductase domain-containing protein</fullName>
    </recommendedName>
</protein>
<evidence type="ECO:0000313" key="3">
    <source>
        <dbReference type="EMBL" id="GAA0362823.1"/>
    </source>
</evidence>
<dbReference type="EMBL" id="BAAABM010000056">
    <property type="protein sequence ID" value="GAA0362823.1"/>
    <property type="molecule type" value="Genomic_DNA"/>
</dbReference>
<evidence type="ECO:0000313" key="4">
    <source>
        <dbReference type="Proteomes" id="UP001501822"/>
    </source>
</evidence>
<gene>
    <name evidence="3" type="ORF">GCM10010151_61080</name>
</gene>
<dbReference type="Gene3D" id="3.20.20.100">
    <property type="entry name" value="NADP-dependent oxidoreductase domain"/>
    <property type="match status" value="1"/>
</dbReference>
<dbReference type="SUPFAM" id="SSF51430">
    <property type="entry name" value="NAD(P)-linked oxidoreductase"/>
    <property type="match status" value="1"/>
</dbReference>